<protein>
    <recommendedName>
        <fullName evidence="5">t-SNARE coiled-coil homology domain-containing protein</fullName>
    </recommendedName>
</protein>
<keyword evidence="4" id="KW-0812">Transmembrane</keyword>
<dbReference type="SUPFAM" id="SSF58038">
    <property type="entry name" value="SNARE fusion complex"/>
    <property type="match status" value="1"/>
</dbReference>
<dbReference type="PROSITE" id="PS50012">
    <property type="entry name" value="RCC1_3"/>
    <property type="match status" value="7"/>
</dbReference>
<dbReference type="InterPro" id="IPR000727">
    <property type="entry name" value="T_SNARE_dom"/>
</dbReference>
<feature type="repeat" description="RCC1" evidence="3">
    <location>
        <begin position="228"/>
        <end position="290"/>
    </location>
</feature>
<dbReference type="InterPro" id="IPR058923">
    <property type="entry name" value="RCC1-like_dom"/>
</dbReference>
<dbReference type="InterPro" id="IPR051210">
    <property type="entry name" value="Ub_ligase/GEF_domain"/>
</dbReference>
<evidence type="ECO:0000313" key="6">
    <source>
        <dbReference type="EMBL" id="KAG2230570.1"/>
    </source>
</evidence>
<dbReference type="PROSITE" id="PS50192">
    <property type="entry name" value="T_SNARE"/>
    <property type="match status" value="1"/>
</dbReference>
<dbReference type="InterPro" id="IPR000408">
    <property type="entry name" value="Reg_chr_condens"/>
</dbReference>
<keyword evidence="1" id="KW-0677">Repeat</keyword>
<dbReference type="PRINTS" id="PR00633">
    <property type="entry name" value="RCCNDNSATION"/>
</dbReference>
<dbReference type="Gene3D" id="1.20.5.110">
    <property type="match status" value="1"/>
</dbReference>
<evidence type="ECO:0000313" key="7">
    <source>
        <dbReference type="Proteomes" id="UP000613177"/>
    </source>
</evidence>
<evidence type="ECO:0000256" key="3">
    <source>
        <dbReference type="PROSITE-ProRule" id="PRU00235"/>
    </source>
</evidence>
<organism evidence="6 7">
    <name type="scientific">Thamnidium elegans</name>
    <dbReference type="NCBI Taxonomy" id="101142"/>
    <lineage>
        <taxon>Eukaryota</taxon>
        <taxon>Fungi</taxon>
        <taxon>Fungi incertae sedis</taxon>
        <taxon>Mucoromycota</taxon>
        <taxon>Mucoromycotina</taxon>
        <taxon>Mucoromycetes</taxon>
        <taxon>Mucorales</taxon>
        <taxon>Mucorineae</taxon>
        <taxon>Mucoraceae</taxon>
        <taxon>Thamnidium</taxon>
    </lineage>
</organism>
<feature type="domain" description="T-SNARE coiled-coil homology" evidence="5">
    <location>
        <begin position="417"/>
        <end position="479"/>
    </location>
</feature>
<feature type="repeat" description="RCC1" evidence="3">
    <location>
        <begin position="360"/>
        <end position="410"/>
    </location>
</feature>
<dbReference type="GO" id="GO:0012505">
    <property type="term" value="C:endomembrane system"/>
    <property type="evidence" value="ECO:0007669"/>
    <property type="project" value="UniProtKB-SubCell"/>
</dbReference>
<dbReference type="Gene3D" id="2.130.10.30">
    <property type="entry name" value="Regulator of chromosome condensation 1/beta-lactamase-inhibitor protein II"/>
    <property type="match status" value="1"/>
</dbReference>
<dbReference type="EMBL" id="JAEPRE010000194">
    <property type="protein sequence ID" value="KAG2230570.1"/>
    <property type="molecule type" value="Genomic_DNA"/>
</dbReference>
<accession>A0A8H7VRP1</accession>
<feature type="repeat" description="RCC1" evidence="3">
    <location>
        <begin position="176"/>
        <end position="227"/>
    </location>
</feature>
<evidence type="ECO:0000259" key="5">
    <source>
        <dbReference type="PROSITE" id="PS50192"/>
    </source>
</evidence>
<feature type="transmembrane region" description="Helical" evidence="4">
    <location>
        <begin position="488"/>
        <end position="506"/>
    </location>
</feature>
<evidence type="ECO:0000256" key="4">
    <source>
        <dbReference type="SAM" id="Phobius"/>
    </source>
</evidence>
<evidence type="ECO:0000256" key="1">
    <source>
        <dbReference type="ARBA" id="ARBA00022737"/>
    </source>
</evidence>
<sequence length="524" mass="57246">MSSSSKSFDLNKVTGHVYALGNVKIAGELGAGNIVDITYPVPIPALISTLIKETATSSFHSLALDNNGKIWSWGKNEFGAIGRFGDPIIPAIISHVSLMYTKFKKVACGNTFSMAISSKGLLHTWGTFISSENAIIGYLPTREKQEHPRIVHSLAKLNIIDIAAGASHCLALTDTGTVYSWGCGDQSQLGRPTKNQEEGLLPKPITCLKDIVSISCGTNHSFAINQKGHVYAWGLNQYQQCGLVEKEEGEGVLGDPMVDVPALVPYFNDASVRVQSIAAGEAHSIALLKNNKLVVFGRCDMGQLGIPIYNNNTYYGSMKFAKTNQIYVIGYPIENLWRCERNIIKVVCGTNHTLILTDQGFTYGFGDSSHCQLGAHNRETLFLPTPLSHELPQIIHASAGDQSSLFLPSSSTKNNGYVFEQQNDVRLNDLSSKISAIKNITIDIHQDVTDQDRLLDESHNQFSGLGSTLSNSFGRMNRMVSKRHQRQLCFYVSILVFVFFLLYYGAPLAKGALGSSPKSDSDAL</sequence>
<keyword evidence="7" id="KW-1185">Reference proteome</keyword>
<evidence type="ECO:0000256" key="2">
    <source>
        <dbReference type="ARBA" id="ARBA00046280"/>
    </source>
</evidence>
<dbReference type="PANTHER" id="PTHR22870:SF466">
    <property type="entry name" value="ANKYRIN REPEAT-CONTAINING PROTEIN"/>
    <property type="match status" value="1"/>
</dbReference>
<feature type="repeat" description="RCC1" evidence="3">
    <location>
        <begin position="15"/>
        <end position="67"/>
    </location>
</feature>
<dbReference type="PROSITE" id="PS00626">
    <property type="entry name" value="RCC1_2"/>
    <property type="match status" value="1"/>
</dbReference>
<reference evidence="6" key="1">
    <citation type="submission" date="2021-01" db="EMBL/GenBank/DDBJ databases">
        <title>Metabolic potential, ecology and presence of endohyphal bacteria is reflected in genomic diversity of Mucoromycotina.</title>
        <authorList>
            <person name="Muszewska A."/>
            <person name="Okrasinska A."/>
            <person name="Steczkiewicz K."/>
            <person name="Drgas O."/>
            <person name="Orlowska M."/>
            <person name="Perlinska-Lenart U."/>
            <person name="Aleksandrzak-Piekarczyk T."/>
            <person name="Szatraj K."/>
            <person name="Zielenkiewicz U."/>
            <person name="Pilsyk S."/>
            <person name="Malc E."/>
            <person name="Mieczkowski P."/>
            <person name="Kruszewska J.S."/>
            <person name="Biernat P."/>
            <person name="Pawlowska J."/>
        </authorList>
    </citation>
    <scope>NUCLEOTIDE SEQUENCE</scope>
    <source>
        <strain evidence="6">WA0000018081</strain>
    </source>
</reference>
<dbReference type="InterPro" id="IPR039899">
    <property type="entry name" value="BET1_SNARE"/>
</dbReference>
<dbReference type="PANTHER" id="PTHR22870">
    <property type="entry name" value="REGULATOR OF CHROMOSOME CONDENSATION"/>
    <property type="match status" value="1"/>
</dbReference>
<feature type="repeat" description="RCC1" evidence="3">
    <location>
        <begin position="291"/>
        <end position="359"/>
    </location>
</feature>
<comment type="subcellular location">
    <subcellularLocation>
        <location evidence="2">Endomembrane system</location>
        <topology evidence="2">Single-pass type IV membrane protein</topology>
    </subcellularLocation>
</comment>
<keyword evidence="4" id="KW-1133">Transmembrane helix</keyword>
<dbReference type="Pfam" id="PF25390">
    <property type="entry name" value="WD40_RLD"/>
    <property type="match status" value="1"/>
</dbReference>
<dbReference type="SUPFAM" id="SSF50985">
    <property type="entry name" value="RCC1/BLIP-II"/>
    <property type="match status" value="2"/>
</dbReference>
<dbReference type="AlphaFoldDB" id="A0A8H7VRP1"/>
<feature type="repeat" description="RCC1" evidence="3">
    <location>
        <begin position="120"/>
        <end position="175"/>
    </location>
</feature>
<dbReference type="Proteomes" id="UP000613177">
    <property type="component" value="Unassembled WGS sequence"/>
</dbReference>
<dbReference type="CDD" id="cd15853">
    <property type="entry name" value="SNARE_Bet1"/>
    <property type="match status" value="1"/>
</dbReference>
<comment type="caution">
    <text evidence="6">The sequence shown here is derived from an EMBL/GenBank/DDBJ whole genome shotgun (WGS) entry which is preliminary data.</text>
</comment>
<gene>
    <name evidence="6" type="ORF">INT48_006875</name>
</gene>
<keyword evidence="4" id="KW-0472">Membrane</keyword>
<feature type="repeat" description="RCC1" evidence="3">
    <location>
        <begin position="68"/>
        <end position="119"/>
    </location>
</feature>
<name>A0A8H7VRP1_9FUNG</name>
<dbReference type="InterPro" id="IPR009091">
    <property type="entry name" value="RCC1/BLIP-II"/>
</dbReference>
<proteinExistence type="predicted"/>